<feature type="transmembrane region" description="Helical" evidence="1">
    <location>
        <begin position="78"/>
        <end position="100"/>
    </location>
</feature>
<evidence type="ECO:0000313" key="3">
    <source>
        <dbReference type="Proteomes" id="UP000251213"/>
    </source>
</evidence>
<evidence type="ECO:0000313" key="2">
    <source>
        <dbReference type="EMBL" id="RAL21888.1"/>
    </source>
</evidence>
<keyword evidence="3" id="KW-1185">Reference proteome</keyword>
<accession>A0A364K1H3</accession>
<dbReference type="OrthoDB" id="9937110at2"/>
<gene>
    <name evidence="2" type="ORF">DL897_15845</name>
</gene>
<dbReference type="EMBL" id="QJKK01000012">
    <property type="protein sequence ID" value="RAL21888.1"/>
    <property type="molecule type" value="Genomic_DNA"/>
</dbReference>
<evidence type="ECO:0000256" key="1">
    <source>
        <dbReference type="SAM" id="Phobius"/>
    </source>
</evidence>
<keyword evidence="1" id="KW-1133">Transmembrane helix</keyword>
<organism evidence="2 3">
    <name type="scientific">Thermoflavimicrobium daqui</name>
    <dbReference type="NCBI Taxonomy" id="2137476"/>
    <lineage>
        <taxon>Bacteria</taxon>
        <taxon>Bacillati</taxon>
        <taxon>Bacillota</taxon>
        <taxon>Bacilli</taxon>
        <taxon>Bacillales</taxon>
        <taxon>Thermoactinomycetaceae</taxon>
        <taxon>Thermoflavimicrobium</taxon>
    </lineage>
</organism>
<dbReference type="Proteomes" id="UP000251213">
    <property type="component" value="Unassembled WGS sequence"/>
</dbReference>
<name>A0A364K1H3_9BACL</name>
<proteinExistence type="predicted"/>
<protein>
    <submittedName>
        <fullName evidence="2">Uncharacterized protein</fullName>
    </submittedName>
</protein>
<feature type="transmembrane region" description="Helical" evidence="1">
    <location>
        <begin position="31"/>
        <end position="50"/>
    </location>
</feature>
<reference evidence="2 3" key="1">
    <citation type="submission" date="2018-06" db="EMBL/GenBank/DDBJ databases">
        <title>Thermoflavimicrobium daqus sp. nov., a thermophilic microbe isolated from Moutai-flavour Daqu.</title>
        <authorList>
            <person name="Wang X."/>
            <person name="Zhou H."/>
        </authorList>
    </citation>
    <scope>NUCLEOTIDE SEQUENCE [LARGE SCALE GENOMIC DNA]</scope>
    <source>
        <strain evidence="2 3">FBKL4.011</strain>
    </source>
</reference>
<keyword evidence="1" id="KW-0812">Transmembrane</keyword>
<sequence length="102" mass="11645">MNKKFILSAIITIAIEAVLSFIISIWLDYTFLEITFFIGFICTGILFIAIKPQAITRLFKGKRVKEDVKPVPLKHNGIYIGSVLYLILSFIAIFTSYLLWTP</sequence>
<reference evidence="2 3" key="2">
    <citation type="submission" date="2018-06" db="EMBL/GenBank/DDBJ databases">
        <authorList>
            <person name="Zhirakovskaya E."/>
        </authorList>
    </citation>
    <scope>NUCLEOTIDE SEQUENCE [LARGE SCALE GENOMIC DNA]</scope>
    <source>
        <strain evidence="2 3">FBKL4.011</strain>
    </source>
</reference>
<comment type="caution">
    <text evidence="2">The sequence shown here is derived from an EMBL/GenBank/DDBJ whole genome shotgun (WGS) entry which is preliminary data.</text>
</comment>
<dbReference type="AlphaFoldDB" id="A0A364K1H3"/>
<keyword evidence="1" id="KW-0472">Membrane</keyword>
<feature type="transmembrane region" description="Helical" evidence="1">
    <location>
        <begin position="5"/>
        <end position="25"/>
    </location>
</feature>
<dbReference type="RefSeq" id="WP_113660100.1">
    <property type="nucleotide sequence ID" value="NZ_KZ845674.1"/>
</dbReference>